<protein>
    <recommendedName>
        <fullName evidence="7">Cysteine-rich transmembrane domain-containing protein</fullName>
    </recommendedName>
</protein>
<dbReference type="InterPro" id="IPR028144">
    <property type="entry name" value="CYSTM_dom"/>
</dbReference>
<sequence length="60" mass="6517">MAKSSETENNQPPAGYPTENPPAGKGKKKCLSQTKKKGDRGFIEGCLFALCCCWLCEACF</sequence>
<dbReference type="Pfam" id="PF12734">
    <property type="entry name" value="CYSTM"/>
    <property type="match status" value="1"/>
</dbReference>
<evidence type="ECO:0000256" key="5">
    <source>
        <dbReference type="ARBA" id="ARBA00023136"/>
    </source>
</evidence>
<dbReference type="GO" id="GO:0005886">
    <property type="term" value="C:plasma membrane"/>
    <property type="evidence" value="ECO:0007669"/>
    <property type="project" value="InterPro"/>
</dbReference>
<dbReference type="eggNOG" id="ENOG502SDV1">
    <property type="taxonomic scope" value="Eukaryota"/>
</dbReference>
<proteinExistence type="inferred from homology"/>
<dbReference type="Gramene" id="ESR34507">
    <property type="protein sequence ID" value="ESR34507"/>
    <property type="gene ID" value="CICLE_v10006402mg"/>
</dbReference>
<dbReference type="InterPro" id="IPR044850">
    <property type="entry name" value="WIH1-like"/>
</dbReference>
<dbReference type="PANTHER" id="PTHR31568:SF66">
    <property type="entry name" value="PROTEIN CYSTEINE-RICH TRANSMEMBRANE MODULE 12"/>
    <property type="match status" value="1"/>
</dbReference>
<gene>
    <name evidence="8" type="ORF">CICLE_v10006402mg</name>
</gene>
<evidence type="ECO:0000259" key="7">
    <source>
        <dbReference type="Pfam" id="PF12734"/>
    </source>
</evidence>
<comment type="similarity">
    <text evidence="2">Belongs to the CYSTM1 family.</text>
</comment>
<dbReference type="InParanoid" id="V4S2H5"/>
<evidence type="ECO:0000256" key="6">
    <source>
        <dbReference type="SAM" id="MobiDB-lite"/>
    </source>
</evidence>
<reference evidence="8 9" key="1">
    <citation type="submission" date="2013-10" db="EMBL/GenBank/DDBJ databases">
        <authorList>
            <consortium name="International Citrus Genome Consortium"/>
            <person name="Jenkins J."/>
            <person name="Schmutz J."/>
            <person name="Prochnik S."/>
            <person name="Rokhsar D."/>
            <person name="Gmitter F."/>
            <person name="Ollitrault P."/>
            <person name="Machado M."/>
            <person name="Talon M."/>
            <person name="Wincker P."/>
            <person name="Jaillon O."/>
            <person name="Morgante M."/>
        </authorList>
    </citation>
    <scope>NUCLEOTIDE SEQUENCE</scope>
    <source>
        <strain evidence="9">cv. Clemenules</strain>
    </source>
</reference>
<feature type="region of interest" description="Disordered" evidence="6">
    <location>
        <begin position="1"/>
        <end position="30"/>
    </location>
</feature>
<accession>V4S2H5</accession>
<dbReference type="EMBL" id="KI537036">
    <property type="protein sequence ID" value="ESR34507.1"/>
    <property type="molecule type" value="Genomic_DNA"/>
</dbReference>
<keyword evidence="9" id="KW-1185">Reference proteome</keyword>
<evidence type="ECO:0000256" key="3">
    <source>
        <dbReference type="ARBA" id="ARBA00022692"/>
    </source>
</evidence>
<dbReference type="Proteomes" id="UP000030687">
    <property type="component" value="Unassembled WGS sequence"/>
</dbReference>
<keyword evidence="3" id="KW-0812">Transmembrane</keyword>
<organism evidence="8 9">
    <name type="scientific">Citrus clementina</name>
    <name type="common">Clementine</name>
    <name type="synonym">Citrus deliciosa x Citrus sinensis</name>
    <dbReference type="NCBI Taxonomy" id="85681"/>
    <lineage>
        <taxon>Eukaryota</taxon>
        <taxon>Viridiplantae</taxon>
        <taxon>Streptophyta</taxon>
        <taxon>Embryophyta</taxon>
        <taxon>Tracheophyta</taxon>
        <taxon>Spermatophyta</taxon>
        <taxon>Magnoliopsida</taxon>
        <taxon>eudicotyledons</taxon>
        <taxon>Gunneridae</taxon>
        <taxon>Pentapetalae</taxon>
        <taxon>rosids</taxon>
        <taxon>malvids</taxon>
        <taxon>Sapindales</taxon>
        <taxon>Rutaceae</taxon>
        <taxon>Aurantioideae</taxon>
        <taxon>Citrus</taxon>
    </lineage>
</organism>
<evidence type="ECO:0000313" key="9">
    <source>
        <dbReference type="Proteomes" id="UP000030687"/>
    </source>
</evidence>
<keyword evidence="4" id="KW-1133">Transmembrane helix</keyword>
<evidence type="ECO:0000256" key="2">
    <source>
        <dbReference type="ARBA" id="ARBA00009444"/>
    </source>
</evidence>
<evidence type="ECO:0000256" key="1">
    <source>
        <dbReference type="ARBA" id="ARBA00004167"/>
    </source>
</evidence>
<dbReference type="PANTHER" id="PTHR31568">
    <property type="entry name" value="RCG49325, ISOFORM CRA_A"/>
    <property type="match status" value="1"/>
</dbReference>
<dbReference type="OMA" id="QNKCFPR"/>
<keyword evidence="5" id="KW-0472">Membrane</keyword>
<evidence type="ECO:0000256" key="4">
    <source>
        <dbReference type="ARBA" id="ARBA00022989"/>
    </source>
</evidence>
<evidence type="ECO:0000313" key="8">
    <source>
        <dbReference type="EMBL" id="ESR34507.1"/>
    </source>
</evidence>
<dbReference type="AlphaFoldDB" id="V4S2H5"/>
<comment type="subcellular location">
    <subcellularLocation>
        <location evidence="1">Membrane</location>
        <topology evidence="1">Single-pass membrane protein</topology>
    </subcellularLocation>
</comment>
<dbReference type="FunCoup" id="V4S2H5">
    <property type="interactions" value="8"/>
</dbReference>
<feature type="domain" description="Cysteine-rich transmembrane" evidence="7">
    <location>
        <begin position="15"/>
        <end position="60"/>
    </location>
</feature>
<name>V4S2H5_CITCL</name>